<dbReference type="PANTHER" id="PTHR33375:SF1">
    <property type="entry name" value="CHROMOSOME-PARTITIONING PROTEIN PARB-RELATED"/>
    <property type="match status" value="1"/>
</dbReference>
<keyword evidence="2" id="KW-0159">Chromosome partition</keyword>
<reference evidence="6 7" key="1">
    <citation type="journal article" date="2011" name="BMC Genomics">
        <title>Complete genome sequence of Brachyspira intermedia reveals unique genomic features in Brachyspira species and phage-mediated horizontal gene transfer.</title>
        <authorList>
            <person name="Hafstrom T."/>
            <person name="Jansson D.S."/>
            <person name="Segerman B."/>
        </authorList>
    </citation>
    <scope>NUCLEOTIDE SEQUENCE [LARGE SCALE GENOMIC DNA]</scope>
    <source>
        <strain evidence="7">ATCC 51140 / PWS/A</strain>
    </source>
</reference>
<dbReference type="EMBL" id="CP002874">
    <property type="protein sequence ID" value="AEM22716.1"/>
    <property type="molecule type" value="Genomic_DNA"/>
</dbReference>
<dbReference type="Pfam" id="PF02195">
    <property type="entry name" value="ParB_N"/>
    <property type="match status" value="1"/>
</dbReference>
<protein>
    <submittedName>
        <fullName evidence="6">Stage 0 sporulation protein J</fullName>
    </submittedName>
</protein>
<dbReference type="SUPFAM" id="SSF109709">
    <property type="entry name" value="KorB DNA-binding domain-like"/>
    <property type="match status" value="1"/>
</dbReference>
<dbReference type="SUPFAM" id="SSF110849">
    <property type="entry name" value="ParB/Sulfiredoxin"/>
    <property type="match status" value="1"/>
</dbReference>
<dbReference type="NCBIfam" id="TIGR00180">
    <property type="entry name" value="parB_part"/>
    <property type="match status" value="1"/>
</dbReference>
<dbReference type="InterPro" id="IPR036086">
    <property type="entry name" value="ParB/Sulfiredoxin_sf"/>
</dbReference>
<accession>G0ELE0</accession>
<feature type="domain" description="ParB-like N-terminal" evidence="5">
    <location>
        <begin position="36"/>
        <end position="126"/>
    </location>
</feature>
<dbReference type="AlphaFoldDB" id="G0ELE0"/>
<evidence type="ECO:0000256" key="1">
    <source>
        <dbReference type="ARBA" id="ARBA00006295"/>
    </source>
</evidence>
<dbReference type="PATRIC" id="fig|1045858.4.peg.2105"/>
<keyword evidence="7" id="KW-1185">Reference proteome</keyword>
<evidence type="ECO:0000313" key="6">
    <source>
        <dbReference type="EMBL" id="AEM22716.1"/>
    </source>
</evidence>
<name>G0ELE0_BRAIP</name>
<dbReference type="InterPro" id="IPR057240">
    <property type="entry name" value="ParB_dimer_C"/>
</dbReference>
<dbReference type="Pfam" id="PF17762">
    <property type="entry name" value="HTH_ParB"/>
    <property type="match status" value="1"/>
</dbReference>
<proteinExistence type="inferred from homology"/>
<dbReference type="Proteomes" id="UP000008522">
    <property type="component" value="Chromosome"/>
</dbReference>
<keyword evidence="3" id="KW-0238">DNA-binding</keyword>
<dbReference type="GO" id="GO:0045881">
    <property type="term" value="P:positive regulation of sporulation resulting in formation of a cellular spore"/>
    <property type="evidence" value="ECO:0007669"/>
    <property type="project" value="TreeGrafter"/>
</dbReference>
<dbReference type="FunFam" id="1.10.10.2830:FF:000001">
    <property type="entry name" value="Chromosome partitioning protein ParB"/>
    <property type="match status" value="1"/>
</dbReference>
<sequence>MSRKGGLGGQGLSALIKSTDNEIRTAAEEAERRGVLEIDVSLIDVNPDQPRKVFNEEEIQGLAESIKENGLINPITLREKDGKYQIISGERRFRAFKFLNRDRVPALVLENIADSKMLELTLVENIQRADLNAIEVARSYKKLIYDLNIKQEELANRVGKSRSTISNSMRILDLSENIQNLVLESKITEGHARTILSLDDENEREEFAKEIVEKGYSVRECERIVKERKNNISNDSNTNNNEENTENQNEVKKDNKKDPNIKKLENDLEKIFSTKVNVIDKNGKEGKIVIEYYSSDDLSRIMDMLEKVYERETGIKPTLEY</sequence>
<dbReference type="InterPro" id="IPR050336">
    <property type="entry name" value="Chromosome_partition/occlusion"/>
</dbReference>
<dbReference type="GO" id="GO:0007059">
    <property type="term" value="P:chromosome segregation"/>
    <property type="evidence" value="ECO:0007669"/>
    <property type="project" value="UniProtKB-KW"/>
</dbReference>
<dbReference type="Pfam" id="PF23552">
    <property type="entry name" value="ParB_C"/>
    <property type="match status" value="1"/>
</dbReference>
<feature type="compositionally biased region" description="Low complexity" evidence="4">
    <location>
        <begin position="231"/>
        <end position="248"/>
    </location>
</feature>
<feature type="compositionally biased region" description="Basic and acidic residues" evidence="4">
    <location>
        <begin position="249"/>
        <end position="260"/>
    </location>
</feature>
<dbReference type="GO" id="GO:0005694">
    <property type="term" value="C:chromosome"/>
    <property type="evidence" value="ECO:0007669"/>
    <property type="project" value="TreeGrafter"/>
</dbReference>
<dbReference type="OrthoDB" id="9802051at2"/>
<comment type="similarity">
    <text evidence="1">Belongs to the ParB family.</text>
</comment>
<feature type="region of interest" description="Disordered" evidence="4">
    <location>
        <begin position="230"/>
        <end position="260"/>
    </location>
</feature>
<dbReference type="SMART" id="SM00470">
    <property type="entry name" value="ParB"/>
    <property type="match status" value="1"/>
</dbReference>
<dbReference type="InterPro" id="IPR041468">
    <property type="entry name" value="HTH_ParB/Spo0J"/>
</dbReference>
<gene>
    <name evidence="6" type="primary">spo0J</name>
    <name evidence="6" type="ordered locus">Bint_2102</name>
</gene>
<evidence type="ECO:0000313" key="7">
    <source>
        <dbReference type="Proteomes" id="UP000008522"/>
    </source>
</evidence>
<dbReference type="RefSeq" id="WP_014488532.1">
    <property type="nucleotide sequence ID" value="NC_017243.1"/>
</dbReference>
<dbReference type="eggNOG" id="COG1475">
    <property type="taxonomic scope" value="Bacteria"/>
</dbReference>
<dbReference type="KEGG" id="bip:Bint_2102"/>
<dbReference type="Gene3D" id="1.10.10.2830">
    <property type="match status" value="1"/>
</dbReference>
<evidence type="ECO:0000256" key="3">
    <source>
        <dbReference type="ARBA" id="ARBA00023125"/>
    </source>
</evidence>
<organism evidence="6 7">
    <name type="scientific">Brachyspira intermedia (strain ATCC 51140 / PWS/A)</name>
    <name type="common">Serpulina intermedia</name>
    <dbReference type="NCBI Taxonomy" id="1045858"/>
    <lineage>
        <taxon>Bacteria</taxon>
        <taxon>Pseudomonadati</taxon>
        <taxon>Spirochaetota</taxon>
        <taxon>Spirochaetia</taxon>
        <taxon>Brachyspirales</taxon>
        <taxon>Brachyspiraceae</taxon>
        <taxon>Brachyspira</taxon>
    </lineage>
</organism>
<dbReference type="PANTHER" id="PTHR33375">
    <property type="entry name" value="CHROMOSOME-PARTITIONING PROTEIN PARB-RELATED"/>
    <property type="match status" value="1"/>
</dbReference>
<dbReference type="GeneID" id="44970615"/>
<dbReference type="CDD" id="cd16393">
    <property type="entry name" value="SPO0J_N"/>
    <property type="match status" value="1"/>
</dbReference>
<evidence type="ECO:0000259" key="5">
    <source>
        <dbReference type="SMART" id="SM00470"/>
    </source>
</evidence>
<dbReference type="HOGENOM" id="CLU_023853_0_0_12"/>
<dbReference type="Gene3D" id="3.90.1530.30">
    <property type="match status" value="1"/>
</dbReference>
<evidence type="ECO:0000256" key="4">
    <source>
        <dbReference type="SAM" id="MobiDB-lite"/>
    </source>
</evidence>
<dbReference type="FunFam" id="3.90.1530.30:FF:000001">
    <property type="entry name" value="Chromosome partitioning protein ParB"/>
    <property type="match status" value="1"/>
</dbReference>
<dbReference type="InterPro" id="IPR004437">
    <property type="entry name" value="ParB/RepB/Spo0J"/>
</dbReference>
<evidence type="ECO:0000256" key="2">
    <source>
        <dbReference type="ARBA" id="ARBA00022829"/>
    </source>
</evidence>
<dbReference type="InterPro" id="IPR003115">
    <property type="entry name" value="ParB_N"/>
</dbReference>
<dbReference type="GO" id="GO:0003677">
    <property type="term" value="F:DNA binding"/>
    <property type="evidence" value="ECO:0007669"/>
    <property type="project" value="UniProtKB-KW"/>
</dbReference>